<dbReference type="InterPro" id="IPR057244">
    <property type="entry name" value="GAIN_B"/>
</dbReference>
<evidence type="ECO:0000256" key="4">
    <source>
        <dbReference type="ARBA" id="ARBA00023136"/>
    </source>
</evidence>
<organism evidence="8 9">
    <name type="scientific">Symbiodinium pilosum</name>
    <name type="common">Dinoflagellate</name>
    <dbReference type="NCBI Taxonomy" id="2952"/>
    <lineage>
        <taxon>Eukaryota</taxon>
        <taxon>Sar</taxon>
        <taxon>Alveolata</taxon>
        <taxon>Dinophyceae</taxon>
        <taxon>Suessiales</taxon>
        <taxon>Symbiodiniaceae</taxon>
        <taxon>Symbiodinium</taxon>
    </lineage>
</organism>
<accession>A0A812MC84</accession>
<evidence type="ECO:0000256" key="2">
    <source>
        <dbReference type="ARBA" id="ARBA00022692"/>
    </source>
</evidence>
<evidence type="ECO:0000256" key="6">
    <source>
        <dbReference type="SAM" id="Phobius"/>
    </source>
</evidence>
<dbReference type="GO" id="GO:0016020">
    <property type="term" value="C:membrane"/>
    <property type="evidence" value="ECO:0007669"/>
    <property type="project" value="UniProtKB-SubCell"/>
</dbReference>
<dbReference type="AlphaFoldDB" id="A0A812MC84"/>
<keyword evidence="3 6" id="KW-1133">Transmembrane helix</keyword>
<dbReference type="PANTHER" id="PTHR45692:SF1">
    <property type="entry name" value="G-PROTEIN COUPLED RECEPTORS FAMILY 2 PROFILE 2 DOMAIN-CONTAINING PROTEIN"/>
    <property type="match status" value="1"/>
</dbReference>
<evidence type="ECO:0000256" key="5">
    <source>
        <dbReference type="ARBA" id="ARBA00023157"/>
    </source>
</evidence>
<keyword evidence="4 6" id="KW-0472">Membrane</keyword>
<dbReference type="InterPro" id="IPR000203">
    <property type="entry name" value="GPS"/>
</dbReference>
<feature type="domain" description="GAIN-B" evidence="7">
    <location>
        <begin position="173"/>
        <end position="323"/>
    </location>
</feature>
<name>A0A812MC84_SYMPI</name>
<dbReference type="InterPro" id="IPR015915">
    <property type="entry name" value="Kelch-typ_b-propeller"/>
</dbReference>
<dbReference type="InterPro" id="IPR046338">
    <property type="entry name" value="GAIN_dom_sf"/>
</dbReference>
<evidence type="ECO:0000313" key="8">
    <source>
        <dbReference type="EMBL" id="CAE7259274.1"/>
    </source>
</evidence>
<keyword evidence="2 6" id="KW-0812">Transmembrane</keyword>
<evidence type="ECO:0000256" key="3">
    <source>
        <dbReference type="ARBA" id="ARBA00022989"/>
    </source>
</evidence>
<comment type="subcellular location">
    <subcellularLocation>
        <location evidence="1">Membrane</location>
    </subcellularLocation>
</comment>
<dbReference type="EMBL" id="CAJNIZ010007572">
    <property type="protein sequence ID" value="CAE7259274.1"/>
    <property type="molecule type" value="Genomic_DNA"/>
</dbReference>
<dbReference type="SMART" id="SM00303">
    <property type="entry name" value="GPS"/>
    <property type="match status" value="1"/>
</dbReference>
<evidence type="ECO:0000256" key="1">
    <source>
        <dbReference type="ARBA" id="ARBA00004370"/>
    </source>
</evidence>
<feature type="transmembrane region" description="Helical" evidence="6">
    <location>
        <begin position="310"/>
        <end position="329"/>
    </location>
</feature>
<comment type="caution">
    <text evidence="8">The sequence shown here is derived from an EMBL/GenBank/DDBJ whole genome shotgun (WGS) entry which is preliminary data.</text>
</comment>
<dbReference type="PANTHER" id="PTHR45692">
    <property type="entry name" value="G_PROTEIN_RECEP_F2_4 DOMAIN-CONTAINING PROTEIN"/>
    <property type="match status" value="1"/>
</dbReference>
<feature type="non-terminal residue" evidence="8">
    <location>
        <position position="467"/>
    </location>
</feature>
<dbReference type="Gene3D" id="2.60.220.50">
    <property type="match status" value="1"/>
</dbReference>
<gene>
    <name evidence="8" type="ORF">SPIL2461_LOCUS5382</name>
</gene>
<dbReference type="OrthoDB" id="10250130at2759"/>
<dbReference type="Pfam" id="PF01825">
    <property type="entry name" value="GPS"/>
    <property type="match status" value="1"/>
</dbReference>
<evidence type="ECO:0000259" key="7">
    <source>
        <dbReference type="PROSITE" id="PS50221"/>
    </source>
</evidence>
<feature type="transmembrane region" description="Helical" evidence="6">
    <location>
        <begin position="349"/>
        <end position="368"/>
    </location>
</feature>
<sequence>KIWIHGGYFYDGSVVRYSDVWAYDIQFDTWTEAVSSSSMQRYNHVAAMDSSGRLWTYGGTYSSVVDTVHVFITEPATTTTVTTTTVTTTTVTTTTVTTATVTITTVTTTTVTTTTVTTTTLTPTTLPNLGDVAEAVLALASIEETQRQASTTLAMQVDNTTADGLLERQDSATFGMVITKALASRSTSFNINFGDVEVELPGPLLEGTPPGGVWGISAALLTENSSAFQLFASDRLFAQPMVSLELYYNLVEVQGQLPESILLSFPVPALPGSVRPSCVFWDEELRDWSTEGLSLVGTTNGTITCATSHLSLFAVMFLTFICSNAAAIFSQEGLQSLLETSWVTRPPAIAIWLTLFVGIGLLAVAAFLDHRHRQDRAQLLRSWESNRQVELHKMRSKELPEEKVTLDATTLKNFLLKHLHSKILLASMGVDLPFLKKLYAIGGESMEQPCAGCHLLQHDLLSCRASV</sequence>
<keyword evidence="9" id="KW-1185">Reference proteome</keyword>
<evidence type="ECO:0000313" key="9">
    <source>
        <dbReference type="Proteomes" id="UP000649617"/>
    </source>
</evidence>
<protein>
    <recommendedName>
        <fullName evidence="7">GAIN-B domain-containing protein</fullName>
    </recommendedName>
</protein>
<dbReference type="SUPFAM" id="SSF117281">
    <property type="entry name" value="Kelch motif"/>
    <property type="match status" value="1"/>
</dbReference>
<keyword evidence="5" id="KW-1015">Disulfide bond</keyword>
<reference evidence="8" key="1">
    <citation type="submission" date="2021-02" db="EMBL/GenBank/DDBJ databases">
        <authorList>
            <person name="Dougan E. K."/>
            <person name="Rhodes N."/>
            <person name="Thang M."/>
            <person name="Chan C."/>
        </authorList>
    </citation>
    <scope>NUCLEOTIDE SEQUENCE</scope>
</reference>
<proteinExistence type="predicted"/>
<dbReference type="PROSITE" id="PS50221">
    <property type="entry name" value="GAIN_B"/>
    <property type="match status" value="1"/>
</dbReference>
<dbReference type="Proteomes" id="UP000649617">
    <property type="component" value="Unassembled WGS sequence"/>
</dbReference>